<feature type="transmembrane region" description="Helical" evidence="7">
    <location>
        <begin position="167"/>
        <end position="190"/>
    </location>
</feature>
<evidence type="ECO:0000256" key="5">
    <source>
        <dbReference type="ARBA" id="ARBA00022989"/>
    </source>
</evidence>
<keyword evidence="5 7" id="KW-1133">Transmembrane helix</keyword>
<dbReference type="OrthoDB" id="9777699at2"/>
<keyword evidence="6 7" id="KW-0472">Membrane</keyword>
<feature type="transmembrane region" description="Helical" evidence="7">
    <location>
        <begin position="397"/>
        <end position="418"/>
    </location>
</feature>
<evidence type="ECO:0000256" key="2">
    <source>
        <dbReference type="ARBA" id="ARBA00022475"/>
    </source>
</evidence>
<proteinExistence type="predicted"/>
<feature type="transmembrane region" description="Helical" evidence="7">
    <location>
        <begin position="269"/>
        <end position="292"/>
    </location>
</feature>
<evidence type="ECO:0000256" key="1">
    <source>
        <dbReference type="ARBA" id="ARBA00004429"/>
    </source>
</evidence>
<dbReference type="PANTHER" id="PTHR33362:SF2">
    <property type="entry name" value="TRAP TRANSPORTER LARGE PERMEASE PROTEIN"/>
    <property type="match status" value="1"/>
</dbReference>
<name>A0A4R5DX33_9ACTN</name>
<feature type="transmembrane region" description="Helical" evidence="7">
    <location>
        <begin position="97"/>
        <end position="122"/>
    </location>
</feature>
<dbReference type="InterPro" id="IPR010656">
    <property type="entry name" value="DctM"/>
</dbReference>
<evidence type="ECO:0000256" key="3">
    <source>
        <dbReference type="ARBA" id="ARBA00022519"/>
    </source>
</evidence>
<dbReference type="Pfam" id="PF06808">
    <property type="entry name" value="DctM"/>
    <property type="match status" value="1"/>
</dbReference>
<comment type="subcellular location">
    <subcellularLocation>
        <location evidence="1">Cell inner membrane</location>
        <topology evidence="1">Multi-pass membrane protein</topology>
    </subcellularLocation>
</comment>
<dbReference type="PANTHER" id="PTHR33362">
    <property type="entry name" value="SIALIC ACID TRAP TRANSPORTER PERMEASE PROTEIN SIAT-RELATED"/>
    <property type="match status" value="1"/>
</dbReference>
<keyword evidence="2" id="KW-1003">Cell membrane</keyword>
<dbReference type="InterPro" id="IPR004681">
    <property type="entry name" value="TRAP_DctM"/>
</dbReference>
<dbReference type="GO" id="GO:0005886">
    <property type="term" value="C:plasma membrane"/>
    <property type="evidence" value="ECO:0007669"/>
    <property type="project" value="UniProtKB-SubCell"/>
</dbReference>
<dbReference type="InParanoid" id="A0A4R5DX33"/>
<comment type="caution">
    <text evidence="9">The sequence shown here is derived from an EMBL/GenBank/DDBJ whole genome shotgun (WGS) entry which is preliminary data.</text>
</comment>
<protein>
    <submittedName>
        <fullName evidence="9">TRAP transporter large permease</fullName>
    </submittedName>
</protein>
<evidence type="ECO:0000256" key="7">
    <source>
        <dbReference type="SAM" id="Phobius"/>
    </source>
</evidence>
<organism evidence="9 10">
    <name type="scientific">Jiangella asiatica</name>
    <dbReference type="NCBI Taxonomy" id="2530372"/>
    <lineage>
        <taxon>Bacteria</taxon>
        <taxon>Bacillati</taxon>
        <taxon>Actinomycetota</taxon>
        <taxon>Actinomycetes</taxon>
        <taxon>Jiangellales</taxon>
        <taxon>Jiangellaceae</taxon>
        <taxon>Jiangella</taxon>
    </lineage>
</organism>
<feature type="transmembrane region" description="Helical" evidence="7">
    <location>
        <begin position="55"/>
        <end position="77"/>
    </location>
</feature>
<feature type="transmembrane region" description="Helical" evidence="7">
    <location>
        <begin position="6"/>
        <end position="34"/>
    </location>
</feature>
<feature type="transmembrane region" description="Helical" evidence="7">
    <location>
        <begin position="134"/>
        <end position="161"/>
    </location>
</feature>
<feature type="transmembrane region" description="Helical" evidence="7">
    <location>
        <begin position="353"/>
        <end position="377"/>
    </location>
</feature>
<dbReference type="GO" id="GO:0022857">
    <property type="term" value="F:transmembrane transporter activity"/>
    <property type="evidence" value="ECO:0007669"/>
    <property type="project" value="TreeGrafter"/>
</dbReference>
<feature type="transmembrane region" description="Helical" evidence="7">
    <location>
        <begin position="312"/>
        <end position="341"/>
    </location>
</feature>
<dbReference type="PIRSF" id="PIRSF006066">
    <property type="entry name" value="HI0050"/>
    <property type="match status" value="1"/>
</dbReference>
<dbReference type="Proteomes" id="UP000294739">
    <property type="component" value="Unassembled WGS sequence"/>
</dbReference>
<sequence>MDIIWLLVPMIALIFARVPVAYAIGISAVAFSLLQGSNVAAVVQRSVAALDSFTLLAIPLFLLAAEIMNAAGLTRVLMDAVLSWVRNLRGGLAYANVGASMVFAGISGAAVADAAGTGRLLIPQMTRNGYSPRYAASVTASSSLISPILPPSIPLIVYGLIAQVSIGALFMAGILPAFLMAGALLLVVFATTSRDRSLPREPFSASFAARATGKALPILLLPIVIIGGLRFGYFTPTEAAAIAVGYALVCTLFYVRLPARVLGQVLQRAALTSASILIIIAFAAHVGWIMSVRGIPRSIAETLSSMTSSPQVLLLIVMVFLLVIGTFMEAIAAMLIVVPVLAPAATELGIDPVHFGVVIVMTLMLGLLTPPVGLVLYVVGEAAGLDAMKVARANVAFFLALLAATLLVALVPELALWLPGLSL</sequence>
<evidence type="ECO:0000256" key="6">
    <source>
        <dbReference type="ARBA" id="ARBA00023136"/>
    </source>
</evidence>
<evidence type="ECO:0000256" key="4">
    <source>
        <dbReference type="ARBA" id="ARBA00022692"/>
    </source>
</evidence>
<feature type="domain" description="TRAP C4-dicarboxylate transport system permease DctM subunit" evidence="8">
    <location>
        <begin position="8"/>
        <end position="414"/>
    </location>
</feature>
<feature type="transmembrane region" description="Helical" evidence="7">
    <location>
        <begin position="211"/>
        <end position="233"/>
    </location>
</feature>
<dbReference type="AlphaFoldDB" id="A0A4R5DX33"/>
<reference evidence="9 10" key="1">
    <citation type="submission" date="2019-03" db="EMBL/GenBank/DDBJ databases">
        <title>Draft genome sequences of novel Actinobacteria.</title>
        <authorList>
            <person name="Sahin N."/>
            <person name="Ay H."/>
            <person name="Saygin H."/>
        </authorList>
    </citation>
    <scope>NUCLEOTIDE SEQUENCE [LARGE SCALE GENOMIC DNA]</scope>
    <source>
        <strain evidence="9 10">5K138</strain>
    </source>
</reference>
<evidence type="ECO:0000313" key="10">
    <source>
        <dbReference type="Proteomes" id="UP000294739"/>
    </source>
</evidence>
<feature type="transmembrane region" description="Helical" evidence="7">
    <location>
        <begin position="239"/>
        <end position="257"/>
    </location>
</feature>
<evidence type="ECO:0000259" key="8">
    <source>
        <dbReference type="Pfam" id="PF06808"/>
    </source>
</evidence>
<evidence type="ECO:0000313" key="9">
    <source>
        <dbReference type="EMBL" id="TDE15875.1"/>
    </source>
</evidence>
<dbReference type="NCBIfam" id="TIGR00786">
    <property type="entry name" value="dctM"/>
    <property type="match status" value="1"/>
</dbReference>
<dbReference type="EMBL" id="SMKZ01000001">
    <property type="protein sequence ID" value="TDE15875.1"/>
    <property type="molecule type" value="Genomic_DNA"/>
</dbReference>
<keyword evidence="10" id="KW-1185">Reference proteome</keyword>
<keyword evidence="3" id="KW-0997">Cell inner membrane</keyword>
<dbReference type="RefSeq" id="WP_131890009.1">
    <property type="nucleotide sequence ID" value="NZ_SMKZ01000001.1"/>
</dbReference>
<gene>
    <name evidence="9" type="ORF">E1269_00840</name>
</gene>
<keyword evidence="4 7" id="KW-0812">Transmembrane</keyword>
<accession>A0A4R5DX33</accession>